<evidence type="ECO:0000256" key="7">
    <source>
        <dbReference type="ARBA" id="ARBA00023136"/>
    </source>
</evidence>
<evidence type="ECO:0000256" key="9">
    <source>
        <dbReference type="ARBA" id="ARBA00023224"/>
    </source>
</evidence>
<feature type="transmembrane region" description="Helical" evidence="10">
    <location>
        <begin position="30"/>
        <end position="51"/>
    </location>
</feature>
<comment type="subcellular location">
    <subcellularLocation>
        <location evidence="1 10">Cell membrane</location>
        <topology evidence="1 10">Multi-pass membrane protein</topology>
    </subcellularLocation>
</comment>
<evidence type="ECO:0000256" key="2">
    <source>
        <dbReference type="ARBA" id="ARBA00022475"/>
    </source>
</evidence>
<evidence type="ECO:0000256" key="5">
    <source>
        <dbReference type="ARBA" id="ARBA00022725"/>
    </source>
</evidence>
<evidence type="ECO:0000313" key="11">
    <source>
        <dbReference type="EMBL" id="AGS43073.1"/>
    </source>
</evidence>
<evidence type="ECO:0000256" key="4">
    <source>
        <dbReference type="ARBA" id="ARBA00022692"/>
    </source>
</evidence>
<keyword evidence="4 10" id="KW-0812">Transmembrane</keyword>
<dbReference type="GO" id="GO:0004984">
    <property type="term" value="F:olfactory receptor activity"/>
    <property type="evidence" value="ECO:0007669"/>
    <property type="project" value="InterPro"/>
</dbReference>
<dbReference type="Pfam" id="PF02949">
    <property type="entry name" value="7tm_6"/>
    <property type="match status" value="1"/>
</dbReference>
<accession>S5TM05</accession>
<dbReference type="GO" id="GO:0007165">
    <property type="term" value="P:signal transduction"/>
    <property type="evidence" value="ECO:0007669"/>
    <property type="project" value="UniProtKB-KW"/>
</dbReference>
<dbReference type="GO" id="GO:0005886">
    <property type="term" value="C:plasma membrane"/>
    <property type="evidence" value="ECO:0007669"/>
    <property type="project" value="UniProtKB-SubCell"/>
</dbReference>
<dbReference type="GO" id="GO:0005549">
    <property type="term" value="F:odorant binding"/>
    <property type="evidence" value="ECO:0007669"/>
    <property type="project" value="InterPro"/>
</dbReference>
<dbReference type="PANTHER" id="PTHR21137:SF35">
    <property type="entry name" value="ODORANT RECEPTOR 19A-RELATED"/>
    <property type="match status" value="1"/>
</dbReference>
<protein>
    <recommendedName>
        <fullName evidence="10">Odorant receptor</fullName>
    </recommendedName>
</protein>
<keyword evidence="5 10" id="KW-0552">Olfaction</keyword>
<comment type="caution">
    <text evidence="10">Lacks conserved residue(s) required for the propagation of feature annotation.</text>
</comment>
<feature type="transmembrane region" description="Helical" evidence="10">
    <location>
        <begin position="291"/>
        <end position="310"/>
    </location>
</feature>
<evidence type="ECO:0000256" key="10">
    <source>
        <dbReference type="RuleBase" id="RU351113"/>
    </source>
</evidence>
<keyword evidence="3 10" id="KW-0716">Sensory transduction</keyword>
<feature type="transmembrane region" description="Helical" evidence="10">
    <location>
        <begin position="63"/>
        <end position="81"/>
    </location>
</feature>
<evidence type="ECO:0000256" key="3">
    <source>
        <dbReference type="ARBA" id="ARBA00022606"/>
    </source>
</evidence>
<keyword evidence="9 10" id="KW-0807">Transducer</keyword>
<reference evidence="11" key="1">
    <citation type="journal article" date="2013" name="Insect Mol. Biol.">
        <title>Odorant receptors of a primitive hymenopteran pest, the wheat stem sawfly.</title>
        <authorList>
            <person name="Gress J.C."/>
            <person name="Robertson H.M."/>
            <person name="Weaver D.K."/>
            <person name="Dlakic M."/>
            <person name="Wanner K.W."/>
        </authorList>
    </citation>
    <scope>NUCLEOTIDE SEQUENCE</scope>
    <source>
        <tissue evidence="11">Antennae</tissue>
    </source>
</reference>
<keyword evidence="8 10" id="KW-0675">Receptor</keyword>
<sequence length="375" mass="43447">MEVLPLCFKLWTLSGVWRPMHYSSPVSKSLYTVYSLAVLITLYSLTFFEFLDIVFNFGSLDDFANTAFLLLSMIIICCKATNTLKKRAQIIEIHDLLRAEICRGQNTTENLMLEKFAKTCRSNTLNLFTMMMSCAMCLTLESLLYHVNDRLLPMKIWLPYSLSSLTLFSLSFLYQVVTMTLANAITVANDTYITGLMIEICAQLEILKLRLVELHDPKTLQMDENYSFNREKDILKMCIQHHNHIFKVKANVEKAFNSIFLIQIVTSTLVFCVTALTFLKHEILSVELASVILYFFTMMFQLFLFCWYGNKVILKSTEVRSAVFEMDWIPLPQAIKKDFIFLMMRTNIPIRFTSGYVVTLSLDSFMAILNYRTPH</sequence>
<feature type="transmembrane region" description="Helical" evidence="10">
    <location>
        <begin position="259"/>
        <end position="279"/>
    </location>
</feature>
<keyword evidence="7 10" id="KW-0472">Membrane</keyword>
<keyword evidence="2" id="KW-1003">Cell membrane</keyword>
<dbReference type="AlphaFoldDB" id="S5TM05"/>
<dbReference type="EMBL" id="KC778526">
    <property type="protein sequence ID" value="AGS43073.1"/>
    <property type="molecule type" value="mRNA"/>
</dbReference>
<keyword evidence="6 10" id="KW-1133">Transmembrane helix</keyword>
<evidence type="ECO:0000256" key="1">
    <source>
        <dbReference type="ARBA" id="ARBA00004651"/>
    </source>
</evidence>
<dbReference type="InterPro" id="IPR004117">
    <property type="entry name" value="7tm6_olfct_rcpt"/>
</dbReference>
<feature type="transmembrane region" description="Helical" evidence="10">
    <location>
        <begin position="157"/>
        <end position="177"/>
    </location>
</feature>
<evidence type="ECO:0000256" key="6">
    <source>
        <dbReference type="ARBA" id="ARBA00022989"/>
    </source>
</evidence>
<evidence type="ECO:0000256" key="8">
    <source>
        <dbReference type="ARBA" id="ARBA00023170"/>
    </source>
</evidence>
<organism evidence="11">
    <name type="scientific">Cephus cinctus</name>
    <name type="common">Wheat stem sawfly</name>
    <dbReference type="NCBI Taxonomy" id="211228"/>
    <lineage>
        <taxon>Eukaryota</taxon>
        <taxon>Metazoa</taxon>
        <taxon>Ecdysozoa</taxon>
        <taxon>Arthropoda</taxon>
        <taxon>Hexapoda</taxon>
        <taxon>Insecta</taxon>
        <taxon>Pterygota</taxon>
        <taxon>Neoptera</taxon>
        <taxon>Endopterygota</taxon>
        <taxon>Hymenoptera</taxon>
        <taxon>Cephoidea</taxon>
        <taxon>Cephidae</taxon>
        <taxon>Cephus</taxon>
    </lineage>
</organism>
<name>S5TM05_CEPCN</name>
<dbReference type="PANTHER" id="PTHR21137">
    <property type="entry name" value="ODORANT RECEPTOR"/>
    <property type="match status" value="1"/>
</dbReference>
<feature type="transmembrane region" description="Helical" evidence="10">
    <location>
        <begin position="125"/>
        <end position="145"/>
    </location>
</feature>
<comment type="similarity">
    <text evidence="10">Belongs to the insect chemoreceptor superfamily. Heteromeric odorant receptor channel (TC 1.A.69) family.</text>
</comment>
<proteinExistence type="evidence at transcript level"/>